<comment type="cofactor">
    <cofactor evidence="1 4">
        <name>pyridoxal 5'-phosphate</name>
        <dbReference type="ChEBI" id="CHEBI:597326"/>
    </cofactor>
</comment>
<comment type="catalytic activity">
    <reaction evidence="4">
        <text>D-serine = pyruvate + NH4(+)</text>
        <dbReference type="Rhea" id="RHEA:13977"/>
        <dbReference type="ChEBI" id="CHEBI:15361"/>
        <dbReference type="ChEBI" id="CHEBI:28938"/>
        <dbReference type="ChEBI" id="CHEBI:35247"/>
        <dbReference type="EC" id="4.3.1.18"/>
    </reaction>
</comment>
<dbReference type="SUPFAM" id="SSF53686">
    <property type="entry name" value="Tryptophan synthase beta subunit-like PLP-dependent enzymes"/>
    <property type="match status" value="1"/>
</dbReference>
<dbReference type="HAMAP" id="MF_01030">
    <property type="entry name" value="D_Ser_dehydrat"/>
    <property type="match status" value="1"/>
</dbReference>
<dbReference type="Pfam" id="PF00291">
    <property type="entry name" value="PALP"/>
    <property type="match status" value="1"/>
</dbReference>
<keyword evidence="2 4" id="KW-0663">Pyridoxal phosphate</keyword>
<dbReference type="GO" id="GO:0008721">
    <property type="term" value="F:D-serine ammonia-lyase activity"/>
    <property type="evidence" value="ECO:0007669"/>
    <property type="project" value="UniProtKB-EC"/>
</dbReference>
<comment type="caution">
    <text evidence="6">The sequence shown here is derived from an EMBL/GenBank/DDBJ whole genome shotgun (WGS) entry which is preliminary data.</text>
</comment>
<dbReference type="NCBIfam" id="TIGR02035">
    <property type="entry name" value="D_Ser_am_lyase"/>
    <property type="match status" value="1"/>
</dbReference>
<dbReference type="Proteomes" id="UP000265541">
    <property type="component" value="Unassembled WGS sequence"/>
</dbReference>
<dbReference type="PANTHER" id="PTHR48078">
    <property type="entry name" value="THREONINE DEHYDRATASE, MITOCHONDRIAL-RELATED"/>
    <property type="match status" value="1"/>
</dbReference>
<protein>
    <recommendedName>
        <fullName evidence="4">Probable D-serine dehydratase</fullName>
        <ecNumber evidence="4">4.3.1.18</ecNumber>
    </recommendedName>
    <alternativeName>
        <fullName evidence="4">D-serine deaminase</fullName>
        <shortName evidence="4">DSD</shortName>
    </alternativeName>
</protein>
<dbReference type="PROSITE" id="PS00165">
    <property type="entry name" value="DEHYDRATASE_SER_THR"/>
    <property type="match status" value="1"/>
</dbReference>
<evidence type="ECO:0000259" key="5">
    <source>
        <dbReference type="Pfam" id="PF00291"/>
    </source>
</evidence>
<dbReference type="InterPro" id="IPR000634">
    <property type="entry name" value="Ser/Thr_deHydtase_PyrdxlP-BS"/>
</dbReference>
<name>A0A3A0VVJ2_STAGA</name>
<dbReference type="GO" id="GO:0016836">
    <property type="term" value="F:hydro-lyase activity"/>
    <property type="evidence" value="ECO:0007669"/>
    <property type="project" value="UniProtKB-UniRule"/>
</dbReference>
<dbReference type="OrthoDB" id="9780546at2"/>
<dbReference type="AlphaFoldDB" id="A0A3A0VVJ2"/>
<comment type="similarity">
    <text evidence="4">Belongs to the serine/threonine dehydratase family. DsdA subfamily.</text>
</comment>
<dbReference type="EMBL" id="QYJN01000001">
    <property type="protein sequence ID" value="RIP37275.1"/>
    <property type="molecule type" value="Genomic_DNA"/>
</dbReference>
<evidence type="ECO:0000256" key="4">
    <source>
        <dbReference type="HAMAP-Rule" id="MF_01030"/>
    </source>
</evidence>
<dbReference type="Gene3D" id="3.40.50.1100">
    <property type="match status" value="2"/>
</dbReference>
<evidence type="ECO:0000256" key="3">
    <source>
        <dbReference type="ARBA" id="ARBA00023239"/>
    </source>
</evidence>
<dbReference type="RefSeq" id="WP_119484089.1">
    <property type="nucleotide sequence ID" value="NZ_QYJN01000001.1"/>
</dbReference>
<dbReference type="NCBIfam" id="NF002823">
    <property type="entry name" value="PRK02991.1"/>
    <property type="match status" value="1"/>
</dbReference>
<accession>A0A3A0VVJ2</accession>
<sequence>MLNIEQLKQSNPLISTLQTYTPTYWYNPNYGSTIDLPLTIHDIEDAAARLERFSSYISYIFPETETLNGIIESPLKQIPAMQEQLLHQFESNASAKLWLKCDHELPISGSIKARGGIYEVLKFAESIAQTAGNLTLDDDYKILATDTYRKLFQHYKIAVGSTGNLGLSIGIMSAKLGFAVDVHMSSDARQWKKNLLRQYGVNVIEHQADYQSAVAEGRKLASNDPSCHFVDDEGSTDLFLGYAVAALRLKKQLQYNQIIVDAEHPLFVYLPCGVGGGPGGVTFGLKQVLGPHVHCIFAEPTHAPCMLLGMMTQLHDQIAVTDIGIDGRTAADGLAVSRPSRLVGQIMHRLLFGVFTVDDQQMYRYISMLHQSESIFIEPSAASGFDGITATIKQANSLGIPTGKATHIIWSTGGNMVPKDEQSQYLNYGTRLRYL</sequence>
<dbReference type="PANTHER" id="PTHR48078:SF9">
    <property type="entry name" value="D-SERINE DEHYDRATASE"/>
    <property type="match status" value="1"/>
</dbReference>
<proteinExistence type="inferred from homology"/>
<dbReference type="InterPro" id="IPR036052">
    <property type="entry name" value="TrpB-like_PALP_sf"/>
</dbReference>
<evidence type="ECO:0000256" key="2">
    <source>
        <dbReference type="ARBA" id="ARBA00022898"/>
    </source>
</evidence>
<gene>
    <name evidence="4" type="primary">dsdA</name>
    <name evidence="6" type="ORF">BUZ14_01620</name>
</gene>
<feature type="modified residue" description="N6-(pyridoxal phosphate)lysine" evidence="4">
    <location>
        <position position="112"/>
    </location>
</feature>
<keyword evidence="3 4" id="KW-0456">Lyase</keyword>
<dbReference type="GO" id="GO:0036088">
    <property type="term" value="P:D-serine catabolic process"/>
    <property type="evidence" value="ECO:0007669"/>
    <property type="project" value="TreeGrafter"/>
</dbReference>
<evidence type="ECO:0000256" key="1">
    <source>
        <dbReference type="ARBA" id="ARBA00001933"/>
    </source>
</evidence>
<dbReference type="GO" id="GO:0030170">
    <property type="term" value="F:pyridoxal phosphate binding"/>
    <property type="evidence" value="ECO:0007669"/>
    <property type="project" value="InterPro"/>
</dbReference>
<reference evidence="6 7" key="1">
    <citation type="journal article" date="2016" name="Front. Microbiol.">
        <title>Comprehensive Phylogenetic Analysis of Bovine Non-aureus Staphylococci Species Based on Whole-Genome Sequencing.</title>
        <authorList>
            <person name="Naushad S."/>
            <person name="Barkema H.W."/>
            <person name="Luby C."/>
            <person name="Condas L.A."/>
            <person name="Nobrega D.B."/>
            <person name="Carson D.A."/>
            <person name="De Buck J."/>
        </authorList>
    </citation>
    <scope>NUCLEOTIDE SEQUENCE [LARGE SCALE GENOMIC DNA]</scope>
    <source>
        <strain evidence="6 7">SNUC 4781</strain>
    </source>
</reference>
<feature type="domain" description="Tryptophan synthase beta chain-like PALP" evidence="5">
    <location>
        <begin position="86"/>
        <end position="396"/>
    </location>
</feature>
<organism evidence="6 7">
    <name type="scientific">Staphylococcus gallinarum</name>
    <dbReference type="NCBI Taxonomy" id="1293"/>
    <lineage>
        <taxon>Bacteria</taxon>
        <taxon>Bacillati</taxon>
        <taxon>Bacillota</taxon>
        <taxon>Bacilli</taxon>
        <taxon>Bacillales</taxon>
        <taxon>Staphylococcaceae</taxon>
        <taxon>Staphylococcus</taxon>
    </lineage>
</organism>
<evidence type="ECO:0000313" key="6">
    <source>
        <dbReference type="EMBL" id="RIP37275.1"/>
    </source>
</evidence>
<evidence type="ECO:0000313" key="7">
    <source>
        <dbReference type="Proteomes" id="UP000265541"/>
    </source>
</evidence>
<dbReference type="GO" id="GO:0009097">
    <property type="term" value="P:isoleucine biosynthetic process"/>
    <property type="evidence" value="ECO:0007669"/>
    <property type="project" value="TreeGrafter"/>
</dbReference>
<dbReference type="InterPro" id="IPR011780">
    <property type="entry name" value="D_Ser_am_lyase"/>
</dbReference>
<dbReference type="EC" id="4.3.1.18" evidence="4"/>
<dbReference type="InterPro" id="IPR001926">
    <property type="entry name" value="TrpB-like_PALP"/>
</dbReference>
<dbReference type="InterPro" id="IPR050147">
    <property type="entry name" value="Ser/Thr_Dehydratase"/>
</dbReference>